<accession>A0A2U1T9J5</accession>
<comment type="caution">
    <text evidence="1">The sequence shown here is derived from an EMBL/GenBank/DDBJ whole genome shotgun (WGS) entry which is preliminary data.</text>
</comment>
<gene>
    <name evidence="1" type="ORF">DF222_00965</name>
</gene>
<keyword evidence="2" id="KW-1185">Reference proteome</keyword>
<protein>
    <recommendedName>
        <fullName evidence="3">Lipase</fullName>
    </recommendedName>
</protein>
<proteinExistence type="predicted"/>
<dbReference type="Pfam" id="PF03583">
    <property type="entry name" value="LIP"/>
    <property type="match status" value="1"/>
</dbReference>
<evidence type="ECO:0000313" key="1">
    <source>
        <dbReference type="EMBL" id="PWC02548.1"/>
    </source>
</evidence>
<dbReference type="GO" id="GO:0004806">
    <property type="term" value="F:triacylglycerol lipase activity"/>
    <property type="evidence" value="ECO:0007669"/>
    <property type="project" value="InterPro"/>
</dbReference>
<dbReference type="Gene3D" id="3.40.50.1820">
    <property type="entry name" value="alpha/beta hydrolase"/>
    <property type="match status" value="1"/>
</dbReference>
<dbReference type="OrthoDB" id="9798122at2"/>
<sequence length="363" mass="39373">MGIAAQSLRLDNDEVGKVVDKHLLDTASIISAPNGAETYLVAYGSRDAEGLPYKATGLVTLPAGEAPEGGWPVLSWAHGTTGLAREAAPSLALKTHPDEEALVMSAQDYLKVWLDKGFAVVQPDYEGLGTVGKGTYMDRHSLASAVNELVRAARAEFELSESWYNTGWSQGGFAAVSAASADDVASGLVMTLAIAPGDTLVPTEIPANQAQSLFAEVDEERLTYNSYAVQGAMNFNPKIVAEDFLNDKGLEALELASRLCLTEFKHENTIHGREIMRENPQLKPLLEHLYSNSMVHMHPTTPVRIFISEDDGIIDYEQISTAAKGLQENEGTDVEIIVRRGVEHRGMVRRAIEDQTPIVDALQ</sequence>
<name>A0A2U1T9J5_9CORY</name>
<dbReference type="Proteomes" id="UP000244989">
    <property type="component" value="Unassembled WGS sequence"/>
</dbReference>
<dbReference type="EMBL" id="QEEZ01000002">
    <property type="protein sequence ID" value="PWC02548.1"/>
    <property type="molecule type" value="Genomic_DNA"/>
</dbReference>
<dbReference type="InterPro" id="IPR005152">
    <property type="entry name" value="Lipase_secreted"/>
</dbReference>
<reference evidence="2" key="1">
    <citation type="submission" date="2018-04" db="EMBL/GenBank/DDBJ databases">
        <authorList>
            <person name="Liu S."/>
            <person name="Wang Z."/>
            <person name="Li J."/>
        </authorList>
    </citation>
    <scope>NUCLEOTIDE SEQUENCE [LARGE SCALE GENOMIC DNA]</scope>
    <source>
        <strain evidence="2">2189</strain>
    </source>
</reference>
<dbReference type="PANTHER" id="PTHR34853:SF1">
    <property type="entry name" value="LIPASE 5"/>
    <property type="match status" value="1"/>
</dbReference>
<dbReference type="SUPFAM" id="SSF53474">
    <property type="entry name" value="alpha/beta-Hydrolases"/>
    <property type="match status" value="1"/>
</dbReference>
<evidence type="ECO:0008006" key="3">
    <source>
        <dbReference type="Google" id="ProtNLM"/>
    </source>
</evidence>
<dbReference type="PANTHER" id="PTHR34853">
    <property type="match status" value="1"/>
</dbReference>
<dbReference type="InterPro" id="IPR029058">
    <property type="entry name" value="AB_hydrolase_fold"/>
</dbReference>
<dbReference type="GO" id="GO:0016042">
    <property type="term" value="P:lipid catabolic process"/>
    <property type="evidence" value="ECO:0007669"/>
    <property type="project" value="InterPro"/>
</dbReference>
<dbReference type="AlphaFoldDB" id="A0A2U1T9J5"/>
<organism evidence="1 2">
    <name type="scientific">Corynebacterium yudongzhengii</name>
    <dbReference type="NCBI Taxonomy" id="2080740"/>
    <lineage>
        <taxon>Bacteria</taxon>
        <taxon>Bacillati</taxon>
        <taxon>Actinomycetota</taxon>
        <taxon>Actinomycetes</taxon>
        <taxon>Mycobacteriales</taxon>
        <taxon>Corynebacteriaceae</taxon>
        <taxon>Corynebacterium</taxon>
    </lineage>
</organism>
<dbReference type="PIRSF" id="PIRSF029171">
    <property type="entry name" value="Esterase_LipA"/>
    <property type="match status" value="1"/>
</dbReference>
<evidence type="ECO:0000313" key="2">
    <source>
        <dbReference type="Proteomes" id="UP000244989"/>
    </source>
</evidence>
<dbReference type="KEGG" id="cyz:C3B44_06495"/>